<proteinExistence type="predicted"/>
<dbReference type="EMBL" id="JAPTHD010000007">
    <property type="protein sequence ID" value="MDV5824992.1"/>
    <property type="molecule type" value="Genomic_DNA"/>
</dbReference>
<protein>
    <submittedName>
        <fullName evidence="2">Uncharacterized protein</fullName>
    </submittedName>
</protein>
<keyword evidence="3" id="KW-1185">Reference proteome</keyword>
<feature type="compositionally biased region" description="Basic and acidic residues" evidence="1">
    <location>
        <begin position="50"/>
        <end position="72"/>
    </location>
</feature>
<reference evidence="3" key="1">
    <citation type="journal article" date="2022" name="J Environ Chem Eng">
        <title>Biodegradation of petroleum oil using a constructed nonpathogenic and heavy metal-tolerant bacterial consortium isolated from marine sponges.</title>
        <authorList>
            <person name="Dechsakulwatana C."/>
            <person name="Rungsihiranrut A."/>
            <person name="Muangchinda C."/>
            <person name="Ningthoujam R."/>
            <person name="Klankeo P."/>
            <person name="Pinyakong O."/>
        </authorList>
    </citation>
    <scope>NUCLEOTIDE SEQUENCE [LARGE SCALE GENOMIC DNA]</scope>
    <source>
        <strain evidence="3">MO2-4</strain>
    </source>
</reference>
<accession>A0ABU3ZZN2</accession>
<dbReference type="Proteomes" id="UP001185984">
    <property type="component" value="Unassembled WGS sequence"/>
</dbReference>
<comment type="caution">
    <text evidence="2">The sequence shown here is derived from an EMBL/GenBank/DDBJ whole genome shotgun (WGS) entry which is preliminary data.</text>
</comment>
<name>A0ABU3ZZN2_9SPHN</name>
<gene>
    <name evidence="2" type="ORF">O0R41_15405</name>
</gene>
<evidence type="ECO:0000313" key="3">
    <source>
        <dbReference type="Proteomes" id="UP001185984"/>
    </source>
</evidence>
<dbReference type="RefSeq" id="WP_317517635.1">
    <property type="nucleotide sequence ID" value="NZ_JAPTHD010000007.1"/>
</dbReference>
<feature type="region of interest" description="Disordered" evidence="1">
    <location>
        <begin position="25"/>
        <end position="100"/>
    </location>
</feature>
<sequence length="100" mass="10592">MIRKIALIAGAAWLASRVFGKQTPEQGAKEGRFSPSDAQSGADVDATGHVPKDLMSDAHPDGTQRADDHFRPDPTASVDAQDREGLRPVTAPAPHDPPGR</sequence>
<organism evidence="2 3">
    <name type="scientific">Sphingobium naphthae</name>
    <dbReference type="NCBI Taxonomy" id="1886786"/>
    <lineage>
        <taxon>Bacteria</taxon>
        <taxon>Pseudomonadati</taxon>
        <taxon>Pseudomonadota</taxon>
        <taxon>Alphaproteobacteria</taxon>
        <taxon>Sphingomonadales</taxon>
        <taxon>Sphingomonadaceae</taxon>
        <taxon>Sphingobium</taxon>
    </lineage>
</organism>
<evidence type="ECO:0000256" key="1">
    <source>
        <dbReference type="SAM" id="MobiDB-lite"/>
    </source>
</evidence>
<evidence type="ECO:0000313" key="2">
    <source>
        <dbReference type="EMBL" id="MDV5824992.1"/>
    </source>
</evidence>